<protein>
    <submittedName>
        <fullName evidence="1">Outer membrane beta-barrel protein</fullName>
    </submittedName>
</protein>
<gene>
    <name evidence="1" type="ORF">GFH32_08455</name>
</gene>
<dbReference type="InterPro" id="IPR011250">
    <property type="entry name" value="OMP/PagP_B-barrel"/>
</dbReference>
<dbReference type="Proteomes" id="UP000326921">
    <property type="component" value="Chromosome"/>
</dbReference>
<evidence type="ECO:0000313" key="1">
    <source>
        <dbReference type="EMBL" id="QGA26356.1"/>
    </source>
</evidence>
<dbReference type="RefSeq" id="WP_153511133.1">
    <property type="nucleotide sequence ID" value="NZ_CP045652.1"/>
</dbReference>
<organism evidence="1 2">
    <name type="scientific">Sphingobacterium zhuxiongii</name>
    <dbReference type="NCBI Taxonomy" id="2662364"/>
    <lineage>
        <taxon>Bacteria</taxon>
        <taxon>Pseudomonadati</taxon>
        <taxon>Bacteroidota</taxon>
        <taxon>Sphingobacteriia</taxon>
        <taxon>Sphingobacteriales</taxon>
        <taxon>Sphingobacteriaceae</taxon>
        <taxon>Sphingobacterium</taxon>
    </lineage>
</organism>
<dbReference type="KEGG" id="sphe:GFH32_08455"/>
<name>A0A5Q0QA90_9SPHI</name>
<evidence type="ECO:0000313" key="2">
    <source>
        <dbReference type="Proteomes" id="UP000326921"/>
    </source>
</evidence>
<dbReference type="EMBL" id="CP045652">
    <property type="protein sequence ID" value="QGA26356.1"/>
    <property type="molecule type" value="Genomic_DNA"/>
</dbReference>
<sequence length="359" mass="40963">MQIKNWLSGLFLFSAFTSYGQEDQDTTKAKLRISAYIESYYSFDPKKPSQHQKAAFTYSHHRNNEISVNLAMVKLAYQTERVRSNLALAAGSYMNANYAAEEGIYKAIYEANVGYKISKDGDLWIDAGIMPSHIGPESAIGMDNINLTRSLAADNSPYFETGVKLSFQNSDSTWSIAVLALNGWQRIQLPEHSTGLSFGHQIQYKPTESLLINSSSYIGKEGADSLRMFHDFYIQVDFNERLRLLGLFDFAIQQRSQGLKNAKYWTAGLQAKYQINNRLHLNGRMEYFKDEQGIILAATSTALNSLYGASAGFDLRLVDNLIWRVEYRYLQANTDTFYNRDTLSERRNNTYNTAITWRF</sequence>
<dbReference type="InterPro" id="IPR011486">
    <property type="entry name" value="BBP2"/>
</dbReference>
<reference evidence="1 2" key="1">
    <citation type="submission" date="2019-10" db="EMBL/GenBank/DDBJ databases">
        <authorList>
            <person name="Dong K."/>
        </authorList>
    </citation>
    <scope>NUCLEOTIDE SEQUENCE [LARGE SCALE GENOMIC DNA]</scope>
    <source>
        <strain evidence="2">dk4302</strain>
    </source>
</reference>
<proteinExistence type="predicted"/>
<dbReference type="Pfam" id="PF07642">
    <property type="entry name" value="BBP2"/>
    <property type="match status" value="1"/>
</dbReference>
<keyword evidence="2" id="KW-1185">Reference proteome</keyword>
<dbReference type="AlphaFoldDB" id="A0A5Q0QA90"/>
<dbReference type="SUPFAM" id="SSF56925">
    <property type="entry name" value="OMPA-like"/>
    <property type="match status" value="1"/>
</dbReference>
<accession>A0A5Q0QA90</accession>